<dbReference type="Proteomes" id="UP000254937">
    <property type="component" value="Unassembled WGS sequence"/>
</dbReference>
<reference evidence="2 3" key="1">
    <citation type="submission" date="2018-07" db="EMBL/GenBank/DDBJ databases">
        <title>Section-level genome sequencing of Aspergillus section Nigri to investigate inter- and intra-species variation.</title>
        <authorList>
            <consortium name="DOE Joint Genome Institute"/>
            <person name="Vesth T.C."/>
            <person name="Nybo J.L."/>
            <person name="Theobald S."/>
            <person name="Frisvad J.C."/>
            <person name="Larsen T.O."/>
            <person name="Nielsen K.F."/>
            <person name="Hoof J.B."/>
            <person name="Brandl J."/>
            <person name="Salamov A."/>
            <person name="Riley R."/>
            <person name="Gladden J.M."/>
            <person name="Phatale P."/>
            <person name="Nielsen M.T."/>
            <person name="Lyhne E.K."/>
            <person name="Kogle M.E."/>
            <person name="Strasser K."/>
            <person name="McDonnell E."/>
            <person name="Barry K."/>
            <person name="Clum A."/>
            <person name="Chen C."/>
            <person name="Nolan M."/>
            <person name="Sandor L."/>
            <person name="Kuo A."/>
            <person name="Lipzen A."/>
            <person name="Hainaut M."/>
            <person name="Drula E."/>
            <person name="Tsang A."/>
            <person name="Magnuson J.K."/>
            <person name="Henrissat B."/>
            <person name="Wiebenga A."/>
            <person name="Simmons B.A."/>
            <person name="Makela M.R."/>
            <person name="De vries R.P."/>
            <person name="Grigoriev I.V."/>
            <person name="Mortensen U.H."/>
            <person name="Baker S.E."/>
            <person name="Andersen M.R."/>
        </authorList>
    </citation>
    <scope>NUCLEOTIDE SEQUENCE [LARGE SCALE GENOMIC DNA]</scope>
    <source>
        <strain evidence="2 3">ATCC 13157</strain>
    </source>
</reference>
<organism evidence="2 3">
    <name type="scientific">Aspergillus phoenicis ATCC 13157</name>
    <dbReference type="NCBI Taxonomy" id="1353007"/>
    <lineage>
        <taxon>Eukaryota</taxon>
        <taxon>Fungi</taxon>
        <taxon>Dikarya</taxon>
        <taxon>Ascomycota</taxon>
        <taxon>Pezizomycotina</taxon>
        <taxon>Eurotiomycetes</taxon>
        <taxon>Eurotiomycetidae</taxon>
        <taxon>Eurotiales</taxon>
        <taxon>Aspergillaceae</taxon>
        <taxon>Aspergillus</taxon>
    </lineage>
</organism>
<evidence type="ECO:0008006" key="4">
    <source>
        <dbReference type="Google" id="ProtNLM"/>
    </source>
</evidence>
<dbReference type="PANTHER" id="PTHR43546">
    <property type="entry name" value="UPF0173 METAL-DEPENDENT HYDROLASE MJ1163-RELATED"/>
    <property type="match status" value="1"/>
</dbReference>
<sequence>MEVVIAGKKYLVIGTSTKHIVNQECTGFILTVEDFGQGRDSLPNAIYFSGDTVYVGKLKQMAERFHTCAAIFNLGNAHAHTDMTDLTSPRYQIIMDGKQAVGLFREIKADCLVPMHYESWHHSTQFGQELRQVFQEEGINDQICWLRPGEPANDLLLGYSQRGSTI</sequence>
<dbReference type="PANTHER" id="PTHR43546:SF9">
    <property type="entry name" value="L-ASCORBATE-6-PHOSPHATE LACTONASE ULAG-RELATED"/>
    <property type="match status" value="1"/>
</dbReference>
<evidence type="ECO:0000313" key="2">
    <source>
        <dbReference type="EMBL" id="RDK48243.1"/>
    </source>
</evidence>
<accession>A0A370Q1E9</accession>
<name>A0A370Q1E9_ASPPH</name>
<dbReference type="Gene3D" id="3.60.15.10">
    <property type="entry name" value="Ribonuclease Z/Hydroxyacylglutathione hydrolase-like"/>
    <property type="match status" value="1"/>
</dbReference>
<dbReference type="InterPro" id="IPR036866">
    <property type="entry name" value="RibonucZ/Hydroxyglut_hydro"/>
</dbReference>
<evidence type="ECO:0000256" key="1">
    <source>
        <dbReference type="ARBA" id="ARBA00022801"/>
    </source>
</evidence>
<dbReference type="SUPFAM" id="SSF56281">
    <property type="entry name" value="Metallo-hydrolase/oxidoreductase"/>
    <property type="match status" value="1"/>
</dbReference>
<gene>
    <name evidence="2" type="ORF">M752DRAFT_261530</name>
</gene>
<dbReference type="EMBL" id="KZ851844">
    <property type="protein sequence ID" value="RDK48243.1"/>
    <property type="molecule type" value="Genomic_DNA"/>
</dbReference>
<proteinExistence type="predicted"/>
<dbReference type="AlphaFoldDB" id="A0A370Q1E9"/>
<dbReference type="InterPro" id="IPR050114">
    <property type="entry name" value="UPF0173_UPF0282_UlaG_hydrolase"/>
</dbReference>
<keyword evidence="1" id="KW-0378">Hydrolase</keyword>
<dbReference type="GO" id="GO:0016787">
    <property type="term" value="F:hydrolase activity"/>
    <property type="evidence" value="ECO:0007669"/>
    <property type="project" value="UniProtKB-KW"/>
</dbReference>
<evidence type="ECO:0000313" key="3">
    <source>
        <dbReference type="Proteomes" id="UP000254937"/>
    </source>
</evidence>
<protein>
    <recommendedName>
        <fullName evidence="4">Metallo-beta-lactamase domain-containing protein</fullName>
    </recommendedName>
</protein>
<keyword evidence="3" id="KW-1185">Reference proteome</keyword>